<dbReference type="FunFam" id="3.40.50.300:FF:000134">
    <property type="entry name" value="Iron-enterobactin ABC transporter ATP-binding protein"/>
    <property type="match status" value="1"/>
</dbReference>
<evidence type="ECO:0000259" key="10">
    <source>
        <dbReference type="PROSITE" id="PS50893"/>
    </source>
</evidence>
<evidence type="ECO:0000256" key="6">
    <source>
        <dbReference type="ARBA" id="ARBA00022840"/>
    </source>
</evidence>
<accession>A0A031FSZ5</accession>
<dbReference type="RefSeq" id="WP_036309968.1">
    <property type="nucleotide sequence ID" value="NZ_JFYO01000004.1"/>
</dbReference>
<evidence type="ECO:0000313" key="12">
    <source>
        <dbReference type="Proteomes" id="UP000024001"/>
    </source>
</evidence>
<evidence type="ECO:0000256" key="7">
    <source>
        <dbReference type="ARBA" id="ARBA00023004"/>
    </source>
</evidence>
<reference evidence="11 12" key="1">
    <citation type="submission" date="2014-03" db="EMBL/GenBank/DDBJ databases">
        <title>Draft Genome Sequences of 13 Willow Endophytes.</title>
        <authorList>
            <person name="Gan H.Y."/>
            <person name="Gan H.M."/>
            <person name="Savka M.A."/>
            <person name="Hudson A.O."/>
        </authorList>
    </citation>
    <scope>NUCLEOTIDE SEQUENCE [LARGE SCALE GENOMIC DNA]</scope>
    <source>
        <strain evidence="11 12">RIT293</strain>
    </source>
</reference>
<comment type="subcellular location">
    <subcellularLocation>
        <location evidence="1">Cell membrane</location>
        <topology evidence="1">Peripheral membrane protein</topology>
    </subcellularLocation>
</comment>
<keyword evidence="3" id="KW-1003">Cell membrane</keyword>
<keyword evidence="12" id="KW-1185">Reference proteome</keyword>
<keyword evidence="6 11" id="KW-0067">ATP-binding</keyword>
<organism evidence="11 12">
    <name type="scientific">Microbacterium oleivorans</name>
    <dbReference type="NCBI Taxonomy" id="273677"/>
    <lineage>
        <taxon>Bacteria</taxon>
        <taxon>Bacillati</taxon>
        <taxon>Actinomycetota</taxon>
        <taxon>Actinomycetes</taxon>
        <taxon>Micrococcales</taxon>
        <taxon>Microbacteriaceae</taxon>
        <taxon>Microbacterium</taxon>
    </lineage>
</organism>
<dbReference type="PANTHER" id="PTHR42771:SF2">
    <property type="entry name" value="IRON(3+)-HYDROXAMATE IMPORT ATP-BINDING PROTEIN FHUC"/>
    <property type="match status" value="1"/>
</dbReference>
<dbReference type="Gene3D" id="3.40.50.300">
    <property type="entry name" value="P-loop containing nucleotide triphosphate hydrolases"/>
    <property type="match status" value="1"/>
</dbReference>
<evidence type="ECO:0000256" key="9">
    <source>
        <dbReference type="ARBA" id="ARBA00023136"/>
    </source>
</evidence>
<keyword evidence="5" id="KW-0547">Nucleotide-binding</keyword>
<evidence type="ECO:0000256" key="3">
    <source>
        <dbReference type="ARBA" id="ARBA00022475"/>
    </source>
</evidence>
<protein>
    <submittedName>
        <fullName evidence="11">Ferric enterobactin transport ATP-bindingprotein</fullName>
    </submittedName>
</protein>
<dbReference type="EMBL" id="JFYO01000004">
    <property type="protein sequence ID" value="EZP27979.1"/>
    <property type="molecule type" value="Genomic_DNA"/>
</dbReference>
<keyword evidence="8" id="KW-0406">Ion transport</keyword>
<dbReference type="PATRIC" id="fig|273677.3.peg.933"/>
<dbReference type="eggNOG" id="COG1120">
    <property type="taxonomic scope" value="Bacteria"/>
</dbReference>
<dbReference type="SUPFAM" id="SSF52540">
    <property type="entry name" value="P-loop containing nucleoside triphosphate hydrolases"/>
    <property type="match status" value="1"/>
</dbReference>
<feature type="domain" description="ABC transporter" evidence="10">
    <location>
        <begin position="9"/>
        <end position="244"/>
    </location>
</feature>
<dbReference type="InterPro" id="IPR017871">
    <property type="entry name" value="ABC_transporter-like_CS"/>
</dbReference>
<sequence length="271" mass="28822">MPDRPPASLAVERASFAYADTRIVDQLSLQIEPGSFTVIIGPNACGKSTLLRGLARLLPPAEGRVVLDGRSIADIPAQALARRLGLLPQTAVAPEGITVRDLVSRGRYPHRGMLRPWSPADESAVVDALEATGTTALADSPVDALSGGQRQRVWIAMVLAQQTEVLLLDEPTTYLDVAHQVELLELLATLHEQGRTVVAVLHDLNQAARYATTVVAMRDGRVIAEGPPAEVVTSENVSAVFGLANTVIPDPVTGGPLVVPLRTPCPTEVHR</sequence>
<dbReference type="AlphaFoldDB" id="A0A031FSZ5"/>
<dbReference type="Pfam" id="PF00005">
    <property type="entry name" value="ABC_tran"/>
    <property type="match status" value="1"/>
</dbReference>
<evidence type="ECO:0000256" key="4">
    <source>
        <dbReference type="ARBA" id="ARBA00022496"/>
    </source>
</evidence>
<gene>
    <name evidence="11" type="primary">fepC</name>
    <name evidence="11" type="ORF">BW34_00952</name>
</gene>
<dbReference type="CDD" id="cd03214">
    <property type="entry name" value="ABC_Iron-Siderophores_B12_Hemin"/>
    <property type="match status" value="1"/>
</dbReference>
<dbReference type="PROSITE" id="PS50893">
    <property type="entry name" value="ABC_TRANSPORTER_2"/>
    <property type="match status" value="1"/>
</dbReference>
<dbReference type="GO" id="GO:0006826">
    <property type="term" value="P:iron ion transport"/>
    <property type="evidence" value="ECO:0007669"/>
    <property type="project" value="UniProtKB-KW"/>
</dbReference>
<dbReference type="InterPro" id="IPR051535">
    <property type="entry name" value="Siderophore_ABC-ATPase"/>
</dbReference>
<dbReference type="InterPro" id="IPR027417">
    <property type="entry name" value="P-loop_NTPase"/>
</dbReference>
<evidence type="ECO:0000256" key="1">
    <source>
        <dbReference type="ARBA" id="ARBA00004202"/>
    </source>
</evidence>
<name>A0A031FSZ5_9MICO</name>
<evidence type="ECO:0000256" key="5">
    <source>
        <dbReference type="ARBA" id="ARBA00022741"/>
    </source>
</evidence>
<dbReference type="PANTHER" id="PTHR42771">
    <property type="entry name" value="IRON(3+)-HYDROXAMATE IMPORT ATP-BINDING PROTEIN FHUC"/>
    <property type="match status" value="1"/>
</dbReference>
<dbReference type="InterPro" id="IPR003439">
    <property type="entry name" value="ABC_transporter-like_ATP-bd"/>
</dbReference>
<evidence type="ECO:0000313" key="11">
    <source>
        <dbReference type="EMBL" id="EZP27979.1"/>
    </source>
</evidence>
<dbReference type="Proteomes" id="UP000024001">
    <property type="component" value="Unassembled WGS sequence"/>
</dbReference>
<keyword evidence="2" id="KW-0813">Transport</keyword>
<dbReference type="GO" id="GO:0005886">
    <property type="term" value="C:plasma membrane"/>
    <property type="evidence" value="ECO:0007669"/>
    <property type="project" value="UniProtKB-SubCell"/>
</dbReference>
<dbReference type="SMART" id="SM00382">
    <property type="entry name" value="AAA"/>
    <property type="match status" value="1"/>
</dbReference>
<dbReference type="OrthoDB" id="5296765at2"/>
<dbReference type="PROSITE" id="PS00211">
    <property type="entry name" value="ABC_TRANSPORTER_1"/>
    <property type="match status" value="1"/>
</dbReference>
<dbReference type="GO" id="GO:0016887">
    <property type="term" value="F:ATP hydrolysis activity"/>
    <property type="evidence" value="ECO:0007669"/>
    <property type="project" value="InterPro"/>
</dbReference>
<dbReference type="GO" id="GO:0005524">
    <property type="term" value="F:ATP binding"/>
    <property type="evidence" value="ECO:0007669"/>
    <property type="project" value="UniProtKB-KW"/>
</dbReference>
<dbReference type="InterPro" id="IPR003593">
    <property type="entry name" value="AAA+_ATPase"/>
</dbReference>
<comment type="caution">
    <text evidence="11">The sequence shown here is derived from an EMBL/GenBank/DDBJ whole genome shotgun (WGS) entry which is preliminary data.</text>
</comment>
<keyword evidence="4" id="KW-0410">Iron transport</keyword>
<evidence type="ECO:0000256" key="8">
    <source>
        <dbReference type="ARBA" id="ARBA00023065"/>
    </source>
</evidence>
<evidence type="ECO:0000256" key="2">
    <source>
        <dbReference type="ARBA" id="ARBA00022448"/>
    </source>
</evidence>
<keyword evidence="9" id="KW-0472">Membrane</keyword>
<keyword evidence="7" id="KW-0408">Iron</keyword>
<proteinExistence type="predicted"/>